<evidence type="ECO:0000313" key="1">
    <source>
        <dbReference type="EMBL" id="NOJ74125.1"/>
    </source>
</evidence>
<evidence type="ECO:0000313" key="2">
    <source>
        <dbReference type="Proteomes" id="UP000552038"/>
    </source>
</evidence>
<dbReference type="Proteomes" id="UP000552038">
    <property type="component" value="Unassembled WGS sequence"/>
</dbReference>
<dbReference type="RefSeq" id="WP_171420034.1">
    <property type="nucleotide sequence ID" value="NZ_JABFOR010000080.1"/>
</dbReference>
<sequence length="106" mass="12621">MASRLDSGLWQGFIIPEHRKALWDLQNEQQRRERPMLDEQELEQIGTRLLLSMNECEEVSMHLFDPFESKMAIGVVVDIDVPRRRVKLQQDDDCPWIRIENIIEVF</sequence>
<accession>A0AAP7DLI4</accession>
<proteinExistence type="predicted"/>
<reference evidence="1 2" key="1">
    <citation type="submission" date="2020-05" db="EMBL/GenBank/DDBJ databases">
        <title>Whole genome sequencing and identification of novel metabolites from Paenibacillus alvei strain JR949.</title>
        <authorList>
            <person name="Rajendhran J."/>
            <person name="Sree Pranav P."/>
            <person name="Mahalakshmi B."/>
            <person name="Karthikeyan R."/>
        </authorList>
    </citation>
    <scope>NUCLEOTIDE SEQUENCE [LARGE SCALE GENOMIC DNA]</scope>
    <source>
        <strain evidence="1 2">JR949</strain>
    </source>
</reference>
<dbReference type="InterPro" id="IPR014962">
    <property type="entry name" value="YolD"/>
</dbReference>
<name>A0AAP7DLI4_PAEAL</name>
<dbReference type="Pfam" id="PF08863">
    <property type="entry name" value="YolD"/>
    <property type="match status" value="1"/>
</dbReference>
<comment type="caution">
    <text evidence="1">The sequence shown here is derived from an EMBL/GenBank/DDBJ whole genome shotgun (WGS) entry which is preliminary data.</text>
</comment>
<protein>
    <submittedName>
        <fullName evidence="1">YolD-like family protein</fullName>
    </submittedName>
</protein>
<dbReference type="AlphaFoldDB" id="A0AAP7DLI4"/>
<gene>
    <name evidence="1" type="ORF">HMI46_26835</name>
</gene>
<organism evidence="1 2">
    <name type="scientific">Paenibacillus alvei</name>
    <name type="common">Bacillus alvei</name>
    <dbReference type="NCBI Taxonomy" id="44250"/>
    <lineage>
        <taxon>Bacteria</taxon>
        <taxon>Bacillati</taxon>
        <taxon>Bacillota</taxon>
        <taxon>Bacilli</taxon>
        <taxon>Bacillales</taxon>
        <taxon>Paenibacillaceae</taxon>
        <taxon>Paenibacillus</taxon>
    </lineage>
</organism>
<dbReference type="EMBL" id="JABFOR010000080">
    <property type="protein sequence ID" value="NOJ74125.1"/>
    <property type="molecule type" value="Genomic_DNA"/>
</dbReference>